<accession>A0A8H4M7T3</accession>
<dbReference type="CDD" id="cd12532">
    <property type="entry name" value="RRM3_MEI2_fungi"/>
    <property type="match status" value="1"/>
</dbReference>
<dbReference type="GO" id="GO:0042134">
    <property type="term" value="F:rRNA primary transcript binding"/>
    <property type="evidence" value="ECO:0007669"/>
    <property type="project" value="InterPro"/>
</dbReference>
<sequence>MRANNSSRGLSSPCSTNDGISPNGSPDTKLTAFSPEDVRSKGRPETGVATSLGDAGFRRLYTVHPADPFLVPLNTSDRVQLSPTAASFTPIGIAGSAASDIQVRGRSNIGSLNAQANVETRGDRSGPGGVYEQGLPNYGPIGRAPIAQKGCPTGIFAGKFDNDRRSRAFVIENVPASLNFMSLAGFFNRREFATLRGPVLNELSSLGKVYVAFADSREAKKATEKVRLLRPEWRVFPLTAKEYVKHSEPSLLQQTSDYEGHLLVSVYYDSGNPTFNSHTVARSLQTLATTFGDLKAFDLLPRGQDNVSEFHIEFYNTRDADNAMVTLNGTTVDLNFVKVSENADAFHLVKDCILEIALFKPDVTEDRPFNVLPSPSPVKDGGSRYGTSYHRSSPSAPTRPFRTPYMELSPTGRSTVPSGEHAGLMDWMSRAGEKNLNSPRREISRYPDARVISQNAVDIERIRLGLDVRTTIMLRNIPNKIDQTMLKAIVDETSHGKYDFMYLRIGKKEHSWFDFKLKLTSSLLDFANNCNVGYAFINFEDFVKTRAGRSWNCFNSDKVAEVSYATIQGKDCLIQKFRNSSVMLEHPSFRPKIFHTGTGPLAGTEDRFPGPDNPSKMRRSIENAEHIGLFAPRVGQQYRDEQRRRRSQFDRGTTAAEGEIIYVQTIASHPFGVNNGLRSAPCTYPTSTICANIAPESNPSSNVPPGPEVQENNRLKLRDNTCEKSVDWDLTSLAMQDPSRTRLTPLASCPEYSRHSEIFHRNKNQHGNSKWWKWLSILKRITLKLAKSLETDAFHTVRLYKEHLALHVIPHCYLAFSTVIADGQFSTIGTVLVAALARLSKATGIDKEMNSLHRKKMAFRPSTCLKNLQQEDVGEVVSRLSESFIPVAGSQSDKQDGLEEPNSHQREARETGTIAAKPSGQKKRKKNAIDDLFNGVL</sequence>
<feature type="compositionally biased region" description="Polar residues" evidence="1">
    <location>
        <begin position="1"/>
        <end position="28"/>
    </location>
</feature>
<dbReference type="Pfam" id="PF04059">
    <property type="entry name" value="RRM_2"/>
    <property type="match status" value="2"/>
</dbReference>
<dbReference type="InterPro" id="IPR034862">
    <property type="entry name" value="Fungal_Mei2-like_RRM3"/>
</dbReference>
<feature type="domain" description="Mei2-like C-terminal RNA recognition motif" evidence="2">
    <location>
        <begin position="469"/>
        <end position="509"/>
    </location>
</feature>
<evidence type="ECO:0000313" key="5">
    <source>
        <dbReference type="Proteomes" id="UP000653565"/>
    </source>
</evidence>
<dbReference type="GO" id="GO:0000466">
    <property type="term" value="P:maturation of 5.8S rRNA from tricistronic rRNA transcript (SSU-rRNA, 5.8S rRNA, LSU-rRNA)"/>
    <property type="evidence" value="ECO:0007669"/>
    <property type="project" value="TreeGrafter"/>
</dbReference>
<feature type="domain" description="RNase MRP protein 1 RNA binding" evidence="3">
    <location>
        <begin position="758"/>
        <end position="838"/>
    </location>
</feature>
<dbReference type="CDD" id="cd22573">
    <property type="entry name" value="RMP1_RBD"/>
    <property type="match status" value="1"/>
</dbReference>
<dbReference type="PANTHER" id="PTHR37792">
    <property type="entry name" value="RIBONUCLEASE MRP PROTEIN SUBUNIT RMP1"/>
    <property type="match status" value="1"/>
</dbReference>
<dbReference type="InterPro" id="IPR034863">
    <property type="entry name" value="Fungal_Mei2-like_RRM2"/>
</dbReference>
<dbReference type="PANTHER" id="PTHR37792:SF1">
    <property type="entry name" value="RIBONUCLEASE MRP PROTEIN SUBUNIT RMP1"/>
    <property type="match status" value="1"/>
</dbReference>
<feature type="region of interest" description="Disordered" evidence="1">
    <location>
        <begin position="1"/>
        <end position="50"/>
    </location>
</feature>
<dbReference type="AlphaFoldDB" id="A0A8H4M7T3"/>
<dbReference type="InterPro" id="IPR047204">
    <property type="entry name" value="RMP1_RBD"/>
</dbReference>
<organism evidence="4 5">
    <name type="scientific">Aspergillus fumigatiaffinis</name>
    <dbReference type="NCBI Taxonomy" id="340414"/>
    <lineage>
        <taxon>Eukaryota</taxon>
        <taxon>Fungi</taxon>
        <taxon>Dikarya</taxon>
        <taxon>Ascomycota</taxon>
        <taxon>Pezizomycotina</taxon>
        <taxon>Eurotiomycetes</taxon>
        <taxon>Eurotiomycetidae</taxon>
        <taxon>Eurotiales</taxon>
        <taxon>Aspergillaceae</taxon>
        <taxon>Aspergillus</taxon>
        <taxon>Aspergillus subgen. Fumigati</taxon>
    </lineage>
</organism>
<dbReference type="CDD" id="cd12528">
    <property type="entry name" value="RRM2_MEI2_fungi"/>
    <property type="match status" value="1"/>
</dbReference>
<evidence type="ECO:0000259" key="3">
    <source>
        <dbReference type="Pfam" id="PF20945"/>
    </source>
</evidence>
<feature type="compositionally biased region" description="Polar residues" evidence="1">
    <location>
        <begin position="385"/>
        <end position="396"/>
    </location>
</feature>
<dbReference type="GO" id="GO:0000172">
    <property type="term" value="C:ribonuclease MRP complex"/>
    <property type="evidence" value="ECO:0007669"/>
    <property type="project" value="InterPro"/>
</dbReference>
<evidence type="ECO:0000313" key="4">
    <source>
        <dbReference type="EMBL" id="KAF4231566.1"/>
    </source>
</evidence>
<feature type="compositionally biased region" description="Basic and acidic residues" evidence="1">
    <location>
        <begin position="893"/>
        <end position="910"/>
    </location>
</feature>
<comment type="caution">
    <text evidence="4">The sequence shown here is derived from an EMBL/GenBank/DDBJ whole genome shotgun (WGS) entry which is preliminary data.</text>
</comment>
<feature type="region of interest" description="Disordered" evidence="1">
    <location>
        <begin position="370"/>
        <end position="419"/>
    </location>
</feature>
<name>A0A8H4M7T3_9EURO</name>
<dbReference type="OrthoDB" id="417481at2759"/>
<reference evidence="4" key="2">
    <citation type="submission" date="2020-04" db="EMBL/GenBank/DDBJ databases">
        <authorList>
            <person name="Santos R.A.C."/>
            <person name="Steenwyk J.L."/>
            <person name="Rivero-Menendez O."/>
            <person name="Mead M.E."/>
            <person name="Silva L.P."/>
            <person name="Bastos R.W."/>
            <person name="Alastruey-Izquierdo A."/>
            <person name="Goldman G.H."/>
            <person name="Rokas A."/>
        </authorList>
    </citation>
    <scope>NUCLEOTIDE SEQUENCE</scope>
    <source>
        <strain evidence="4">CNM-CM6805</strain>
    </source>
</reference>
<dbReference type="GO" id="GO:0000294">
    <property type="term" value="P:nuclear-transcribed mRNA catabolic process, RNase MRP-dependent"/>
    <property type="evidence" value="ECO:0007669"/>
    <property type="project" value="TreeGrafter"/>
</dbReference>
<dbReference type="InterPro" id="IPR007201">
    <property type="entry name" value="Mei2-like_Rrm_C"/>
</dbReference>
<evidence type="ECO:0008006" key="6">
    <source>
        <dbReference type="Google" id="ProtNLM"/>
    </source>
</evidence>
<feature type="region of interest" description="Disordered" evidence="1">
    <location>
        <begin position="888"/>
        <end position="927"/>
    </location>
</feature>
<evidence type="ECO:0000259" key="2">
    <source>
        <dbReference type="Pfam" id="PF04059"/>
    </source>
</evidence>
<evidence type="ECO:0000256" key="1">
    <source>
        <dbReference type="SAM" id="MobiDB-lite"/>
    </source>
</evidence>
<dbReference type="Pfam" id="PF20945">
    <property type="entry name" value="RMP1"/>
    <property type="match status" value="1"/>
</dbReference>
<reference evidence="4" key="1">
    <citation type="journal article" date="2020" name="bioRxiv">
        <title>Genomic and phenotypic heterogeneity of clinical isolates of the human pathogens Aspergillus fumigatus, Aspergillus lentulus and Aspergillus fumigatiaffinis.</title>
        <authorList>
            <person name="dos Santos R.A.C."/>
            <person name="Steenwyk J.L."/>
            <person name="Rivero-Menendez O."/>
            <person name="Mead M.E."/>
            <person name="Silva L.P."/>
            <person name="Bastos R.W."/>
            <person name="Alastruey-Izquierdo A."/>
            <person name="Goldman G.H."/>
            <person name="Rokas A."/>
        </authorList>
    </citation>
    <scope>NUCLEOTIDE SEQUENCE</scope>
    <source>
        <strain evidence="4">CNM-CM6805</strain>
    </source>
</reference>
<gene>
    <name evidence="4" type="ORF">CNMCM6805_000081</name>
</gene>
<feature type="domain" description="Mei2-like C-terminal RNA recognition motif" evidence="2">
    <location>
        <begin position="524"/>
        <end position="578"/>
    </location>
</feature>
<dbReference type="Proteomes" id="UP000653565">
    <property type="component" value="Unassembled WGS sequence"/>
</dbReference>
<protein>
    <recommendedName>
        <fullName evidence="6">Meiosis protein MEI2</fullName>
    </recommendedName>
</protein>
<proteinExistence type="predicted"/>
<keyword evidence="5" id="KW-1185">Reference proteome</keyword>
<feature type="region of interest" description="Disordered" evidence="1">
    <location>
        <begin position="114"/>
        <end position="134"/>
    </location>
</feature>
<dbReference type="InterPro" id="IPR047205">
    <property type="entry name" value="RMP1"/>
</dbReference>
<dbReference type="EMBL" id="JAAAPX010000101">
    <property type="protein sequence ID" value="KAF4231566.1"/>
    <property type="molecule type" value="Genomic_DNA"/>
</dbReference>